<feature type="compositionally biased region" description="Polar residues" evidence="1">
    <location>
        <begin position="58"/>
        <end position="68"/>
    </location>
</feature>
<name>A0A0A9YX26_LYGHE</name>
<feature type="non-terminal residue" evidence="2">
    <location>
        <position position="148"/>
    </location>
</feature>
<evidence type="ECO:0000313" key="2">
    <source>
        <dbReference type="EMBL" id="JAG34090.1"/>
    </source>
</evidence>
<dbReference type="EMBL" id="GBHO01009514">
    <property type="protein sequence ID" value="JAG34090.1"/>
    <property type="molecule type" value="Transcribed_RNA"/>
</dbReference>
<proteinExistence type="predicted"/>
<dbReference type="AlphaFoldDB" id="A0A0A9YX26"/>
<protein>
    <submittedName>
        <fullName evidence="2">Sterol 3-beta-glucosyltransferase</fullName>
    </submittedName>
</protein>
<keyword evidence="2" id="KW-0808">Transferase</keyword>
<dbReference type="GO" id="GO:0016740">
    <property type="term" value="F:transferase activity"/>
    <property type="evidence" value="ECO:0007669"/>
    <property type="project" value="UniProtKB-KW"/>
</dbReference>
<dbReference type="EMBL" id="GBRD01000841">
    <property type="protein sequence ID" value="JAG64980.1"/>
    <property type="molecule type" value="Transcribed_RNA"/>
</dbReference>
<reference evidence="3" key="3">
    <citation type="submission" date="2014-09" db="EMBL/GenBank/DDBJ databases">
        <authorList>
            <person name="Magalhaes I.L.F."/>
            <person name="Oliveira U."/>
            <person name="Santos F.R."/>
            <person name="Vidigal T.H.D.A."/>
            <person name="Brescovit A.D."/>
            <person name="Santos A.J."/>
        </authorList>
    </citation>
    <scope>NUCLEOTIDE SEQUENCE</scope>
</reference>
<reference evidence="2" key="2">
    <citation type="submission" date="2014-07" db="EMBL/GenBank/DDBJ databases">
        <authorList>
            <person name="Hull J."/>
        </authorList>
    </citation>
    <scope>NUCLEOTIDE SEQUENCE</scope>
</reference>
<accession>A0A0A9YX26</accession>
<gene>
    <name evidence="2" type="primary">ATG26_5</name>
    <name evidence="2" type="ORF">CM83_98645</name>
</gene>
<organism evidence="2">
    <name type="scientific">Lygus hesperus</name>
    <name type="common">Western plant bug</name>
    <dbReference type="NCBI Taxonomy" id="30085"/>
    <lineage>
        <taxon>Eukaryota</taxon>
        <taxon>Metazoa</taxon>
        <taxon>Ecdysozoa</taxon>
        <taxon>Arthropoda</taxon>
        <taxon>Hexapoda</taxon>
        <taxon>Insecta</taxon>
        <taxon>Pterygota</taxon>
        <taxon>Neoptera</taxon>
        <taxon>Paraneoptera</taxon>
        <taxon>Hemiptera</taxon>
        <taxon>Heteroptera</taxon>
        <taxon>Panheteroptera</taxon>
        <taxon>Cimicomorpha</taxon>
        <taxon>Miridae</taxon>
        <taxon>Mirini</taxon>
        <taxon>Lygus</taxon>
    </lineage>
</organism>
<feature type="region of interest" description="Disordered" evidence="1">
    <location>
        <begin position="42"/>
        <end position="71"/>
    </location>
</feature>
<evidence type="ECO:0000256" key="1">
    <source>
        <dbReference type="SAM" id="MobiDB-lite"/>
    </source>
</evidence>
<reference evidence="2" key="1">
    <citation type="journal article" date="2014" name="PLoS ONE">
        <title>Transcriptome-Based Identification of ABC Transporters in the Western Tarnished Plant Bug Lygus hesperus.</title>
        <authorList>
            <person name="Hull J.J."/>
            <person name="Chaney K."/>
            <person name="Geib S.M."/>
            <person name="Fabrick J.A."/>
            <person name="Brent C.S."/>
            <person name="Walsh D."/>
            <person name="Lavine L.C."/>
        </authorList>
    </citation>
    <scope>NUCLEOTIDE SEQUENCE</scope>
</reference>
<sequence>MEYNKMLYIYAILLYFSKFATIEGEDSKTGRNWQADRYEEMWQKDGGGREQPVESIKESATSPWPQSSRNKRQVIPKNEIYDKGYIPADWYGSRVDSIVQITNTGTYFGYDLLYTVGVRLQSRMVLTPCSAVTYVKIRKIESRTYGII</sequence>
<feature type="compositionally biased region" description="Basic and acidic residues" evidence="1">
    <location>
        <begin position="42"/>
        <end position="57"/>
    </location>
</feature>
<evidence type="ECO:0000313" key="3">
    <source>
        <dbReference type="EMBL" id="JAG64980.1"/>
    </source>
</evidence>